<protein>
    <recommendedName>
        <fullName evidence="2">glycerophosphodiester phosphodiesterase</fullName>
        <ecNumber evidence="2">3.1.4.46</ecNumber>
    </recommendedName>
</protein>
<dbReference type="PROSITE" id="PS51704">
    <property type="entry name" value="GP_PDE"/>
    <property type="match status" value="1"/>
</dbReference>
<organism evidence="9 10">
    <name type="scientific">Kribbella kalugense</name>
    <dbReference type="NCBI Taxonomy" id="2512221"/>
    <lineage>
        <taxon>Bacteria</taxon>
        <taxon>Bacillati</taxon>
        <taxon>Actinomycetota</taxon>
        <taxon>Actinomycetes</taxon>
        <taxon>Propionibacteriales</taxon>
        <taxon>Kribbellaceae</taxon>
        <taxon>Kribbella</taxon>
    </lineage>
</organism>
<feature type="signal peptide" evidence="7">
    <location>
        <begin position="1"/>
        <end position="22"/>
    </location>
</feature>
<comment type="catalytic activity">
    <reaction evidence="6">
        <text>a sn-glycero-3-phosphodiester + H2O = an alcohol + sn-glycerol 3-phosphate + H(+)</text>
        <dbReference type="Rhea" id="RHEA:12969"/>
        <dbReference type="ChEBI" id="CHEBI:15377"/>
        <dbReference type="ChEBI" id="CHEBI:15378"/>
        <dbReference type="ChEBI" id="CHEBI:30879"/>
        <dbReference type="ChEBI" id="CHEBI:57597"/>
        <dbReference type="ChEBI" id="CHEBI:83408"/>
        <dbReference type="EC" id="3.1.4.46"/>
    </reaction>
</comment>
<evidence type="ECO:0000256" key="5">
    <source>
        <dbReference type="ARBA" id="ARBA00022801"/>
    </source>
</evidence>
<evidence type="ECO:0000256" key="6">
    <source>
        <dbReference type="ARBA" id="ARBA00047512"/>
    </source>
</evidence>
<keyword evidence="10" id="KW-1185">Reference proteome</keyword>
<dbReference type="InterPro" id="IPR017946">
    <property type="entry name" value="PLC-like_Pdiesterase_TIM-brl"/>
</dbReference>
<proteinExistence type="inferred from homology"/>
<dbReference type="EMBL" id="SODF01000003">
    <property type="protein sequence ID" value="TDW15372.1"/>
    <property type="molecule type" value="Genomic_DNA"/>
</dbReference>
<dbReference type="RefSeq" id="WP_238174654.1">
    <property type="nucleotide sequence ID" value="NZ_SODF01000003.1"/>
</dbReference>
<evidence type="ECO:0000256" key="1">
    <source>
        <dbReference type="ARBA" id="ARBA00007277"/>
    </source>
</evidence>
<keyword evidence="4" id="KW-0319">Glycerol metabolism</keyword>
<evidence type="ECO:0000259" key="8">
    <source>
        <dbReference type="PROSITE" id="PS51704"/>
    </source>
</evidence>
<feature type="domain" description="GP-PDE" evidence="8">
    <location>
        <begin position="51"/>
        <end position="376"/>
    </location>
</feature>
<comment type="caution">
    <text evidence="9">The sequence shown here is derived from an EMBL/GenBank/DDBJ whole genome shotgun (WGS) entry which is preliminary data.</text>
</comment>
<dbReference type="Gene3D" id="3.20.20.190">
    <property type="entry name" value="Phosphatidylinositol (PI) phosphodiesterase"/>
    <property type="match status" value="1"/>
</dbReference>
<evidence type="ECO:0000256" key="2">
    <source>
        <dbReference type="ARBA" id="ARBA00012247"/>
    </source>
</evidence>
<reference evidence="9 10" key="1">
    <citation type="submission" date="2019-03" db="EMBL/GenBank/DDBJ databases">
        <title>Genomic Encyclopedia of Type Strains, Phase III (KMG-III): the genomes of soil and plant-associated and newly described type strains.</title>
        <authorList>
            <person name="Whitman W."/>
        </authorList>
    </citation>
    <scope>NUCLEOTIDE SEQUENCE [LARGE SCALE GENOMIC DNA]</scope>
    <source>
        <strain evidence="9 10">VKM Ac-2570</strain>
    </source>
</reference>
<keyword evidence="5" id="KW-0378">Hydrolase</keyword>
<dbReference type="PANTHER" id="PTHR43620:SF7">
    <property type="entry name" value="GLYCEROPHOSPHODIESTER PHOSPHODIESTERASE GDPD5-RELATED"/>
    <property type="match status" value="1"/>
</dbReference>
<dbReference type="GO" id="GO:0006071">
    <property type="term" value="P:glycerol metabolic process"/>
    <property type="evidence" value="ECO:0007669"/>
    <property type="project" value="UniProtKB-KW"/>
</dbReference>
<comment type="similarity">
    <text evidence="1">Belongs to the glycerophosphoryl diester phosphodiesterase family.</text>
</comment>
<dbReference type="InterPro" id="IPR030395">
    <property type="entry name" value="GP_PDE_dom"/>
</dbReference>
<dbReference type="AlphaFoldDB" id="A0A4R7ZDR7"/>
<evidence type="ECO:0000256" key="3">
    <source>
        <dbReference type="ARBA" id="ARBA00022729"/>
    </source>
</evidence>
<evidence type="ECO:0000313" key="10">
    <source>
        <dbReference type="Proteomes" id="UP000295447"/>
    </source>
</evidence>
<feature type="chain" id="PRO_5039003627" description="glycerophosphodiester phosphodiesterase" evidence="7">
    <location>
        <begin position="23"/>
        <end position="380"/>
    </location>
</feature>
<dbReference type="GO" id="GO:0006629">
    <property type="term" value="P:lipid metabolic process"/>
    <property type="evidence" value="ECO:0007669"/>
    <property type="project" value="InterPro"/>
</dbReference>
<accession>A0A4R7ZDR7</accession>
<sequence>MMRTVLSRRFVPVAASVLAVTAAVLVPQAVHQSDPDSAGATAVQAAKHDDFVIVGHRGAAGYRPEHTLASYELAARMGADYIEPDLVTTKDHVLVTRHEPEIGGTTDVANHPEFANRKKTKMLDGVATTGWFTEDFTLAELKTLRAKERIPATRQHNTVFDGHYQIPTFQEVIDLSKRLSKELGRPIGIYPETKHPTYFRQQGLPLEPELIKALNRNGLNRPDAKVFVQSFEVSNLKALDKQLRVPLVQLTSSVGAPYDFVASGDKRTYADICSASGLREVGKYADGLGPSKDQIIPLDAAGKLGKPTSLVADAHRAGLVVHPYTFRVENTFLPADFDSDANPNDSGDLFGEIAAYRKVGIDGLFTDNTDIAVAEEKEAR</sequence>
<dbReference type="PANTHER" id="PTHR43620">
    <property type="entry name" value="GLYCEROPHOSPHORYL DIESTER PHOSPHODIESTERASE"/>
    <property type="match status" value="1"/>
</dbReference>
<name>A0A4R7ZDR7_9ACTN</name>
<dbReference type="GO" id="GO:0008889">
    <property type="term" value="F:glycerophosphodiester phosphodiesterase activity"/>
    <property type="evidence" value="ECO:0007669"/>
    <property type="project" value="UniProtKB-EC"/>
</dbReference>
<dbReference type="CDD" id="cd08602">
    <property type="entry name" value="GDPD_ScGlpQ1_like"/>
    <property type="match status" value="1"/>
</dbReference>
<dbReference type="Proteomes" id="UP000295447">
    <property type="component" value="Unassembled WGS sequence"/>
</dbReference>
<dbReference type="SUPFAM" id="SSF51695">
    <property type="entry name" value="PLC-like phosphodiesterases"/>
    <property type="match status" value="1"/>
</dbReference>
<dbReference type="GO" id="GO:0042597">
    <property type="term" value="C:periplasmic space"/>
    <property type="evidence" value="ECO:0007669"/>
    <property type="project" value="TreeGrafter"/>
</dbReference>
<keyword evidence="3 7" id="KW-0732">Signal</keyword>
<evidence type="ECO:0000256" key="4">
    <source>
        <dbReference type="ARBA" id="ARBA00022798"/>
    </source>
</evidence>
<dbReference type="EC" id="3.1.4.46" evidence="2"/>
<gene>
    <name evidence="9" type="ORF">EV650_6854</name>
</gene>
<evidence type="ECO:0000256" key="7">
    <source>
        <dbReference type="SAM" id="SignalP"/>
    </source>
</evidence>
<dbReference type="Pfam" id="PF03009">
    <property type="entry name" value="GDPD"/>
    <property type="match status" value="1"/>
</dbReference>
<evidence type="ECO:0000313" key="9">
    <source>
        <dbReference type="EMBL" id="TDW15372.1"/>
    </source>
</evidence>